<dbReference type="InterPro" id="IPR009072">
    <property type="entry name" value="Histone-fold"/>
</dbReference>
<evidence type="ECO:0000256" key="4">
    <source>
        <dbReference type="ARBA" id="ARBA00023163"/>
    </source>
</evidence>
<dbReference type="SUPFAM" id="SSF47113">
    <property type="entry name" value="Histone-fold"/>
    <property type="match status" value="1"/>
</dbReference>
<evidence type="ECO:0000313" key="8">
    <source>
        <dbReference type="RefSeq" id="XP_027061197.1"/>
    </source>
</evidence>
<sequence>MSTVPQESIEVISQSLGINNLAPEVLPDLASDVEFRVREIMQEAIKCMRHSKRTTLTSEDVDSALGLRNVEPIHGFASGDPLRFKNAAGHNNLYYIRDKDVEFKDVIDAPLPKAPLETTLVAHWLAIEGVQPAIPENATLEVKSDNRKAEYREDGVSVDVKLPVKHVLSRELQLYFEKITELTVSRSSSILFKEALVSLATDSGLHPLVPYFAYFIADEVSRNLNNSYQLIGLMRLVWSLLQNPHIHIEPYLHQLMPSVMTCLVAKKLGNKFSDNHWELRNFTADLVALICKRYGHVYHNLQPRVTRTLVHTFLDPTKALPQHFGAIQGLAALGPSVVRLLVLPNLEPYLRLLEPEMLLEKQKNGMNRLAAWHVYGALIRAVGLCMYNRLKKLPTLLPPLRAMSRSNPKVITKIPSKRKATVDNMMQQPPLKKLATKGPMGSLTANSVPVDMSGTSGGYAANIQVTDSSFPSISKTFSNENVRGISARRDGVASQGHKSSAVLQQAWKEEFDTGNLLPLLYEYFGESMLNFVPTPEFSLLL</sequence>
<dbReference type="SUPFAM" id="SSF48371">
    <property type="entry name" value="ARM repeat"/>
    <property type="match status" value="1"/>
</dbReference>
<dbReference type="SMART" id="SM00803">
    <property type="entry name" value="TAF"/>
    <property type="match status" value="1"/>
</dbReference>
<dbReference type="GO" id="GO:0046982">
    <property type="term" value="F:protein heterodimerization activity"/>
    <property type="evidence" value="ECO:0007669"/>
    <property type="project" value="InterPro"/>
</dbReference>
<dbReference type="GeneID" id="113687872"/>
<dbReference type="PANTHER" id="PTHR10221:SF9">
    <property type="entry name" value="TRANSCRIPTION INITIATION FACTOR TFIID SUBUNIT 6"/>
    <property type="match status" value="1"/>
</dbReference>
<dbReference type="InterPro" id="IPR004823">
    <property type="entry name" value="TAF_TATA-bd_Histone-like_dom"/>
</dbReference>
<dbReference type="CDD" id="cd22931">
    <property type="entry name" value="HFD_TAF6"/>
    <property type="match status" value="1"/>
</dbReference>
<dbReference type="InterPro" id="IPR037796">
    <property type="entry name" value="TAF6"/>
</dbReference>
<reference evidence="7" key="1">
    <citation type="journal article" date="2025" name="Foods">
        <title>Unveiling the Microbial Signatures of Arabica Coffee Cherries: Insights into Ripeness Specific Diversity, Functional Traits, and Implications for Quality and Safety.</title>
        <authorList>
            <consortium name="RefSeq"/>
            <person name="Tenea G.N."/>
            <person name="Cifuentes V."/>
            <person name="Reyes P."/>
            <person name="Cevallos-Vallejos M."/>
        </authorList>
    </citation>
    <scope>NUCLEOTIDE SEQUENCE [LARGE SCALE GENOMIC DNA]</scope>
</reference>
<dbReference type="Pfam" id="PF02969">
    <property type="entry name" value="TAF"/>
    <property type="match status" value="1"/>
</dbReference>
<comment type="similarity">
    <text evidence="2">Belongs to the TAF6 family.</text>
</comment>
<dbReference type="PANTHER" id="PTHR10221">
    <property type="entry name" value="TRANSCRIPTION INITIATION FACTOR TFIID SUBUNIT 6"/>
    <property type="match status" value="1"/>
</dbReference>
<dbReference type="GO" id="GO:0005669">
    <property type="term" value="C:transcription factor TFIID complex"/>
    <property type="evidence" value="ECO:0007669"/>
    <property type="project" value="InterPro"/>
</dbReference>
<organism evidence="7 8">
    <name type="scientific">Coffea arabica</name>
    <name type="common">Arabian coffee</name>
    <dbReference type="NCBI Taxonomy" id="13443"/>
    <lineage>
        <taxon>Eukaryota</taxon>
        <taxon>Viridiplantae</taxon>
        <taxon>Streptophyta</taxon>
        <taxon>Embryophyta</taxon>
        <taxon>Tracheophyta</taxon>
        <taxon>Spermatophyta</taxon>
        <taxon>Magnoliopsida</taxon>
        <taxon>eudicotyledons</taxon>
        <taxon>Gunneridae</taxon>
        <taxon>Pentapetalae</taxon>
        <taxon>asterids</taxon>
        <taxon>lamiids</taxon>
        <taxon>Gentianales</taxon>
        <taxon>Rubiaceae</taxon>
        <taxon>Ixoroideae</taxon>
        <taxon>Gardenieae complex</taxon>
        <taxon>Bertiereae - Coffeeae clade</taxon>
        <taxon>Coffeeae</taxon>
        <taxon>Coffea</taxon>
    </lineage>
</organism>
<feature type="domain" description="TATA box binding protein associated factor (TAF) histone-like fold" evidence="6">
    <location>
        <begin position="2"/>
        <end position="68"/>
    </location>
</feature>
<proteinExistence type="inferred from homology"/>
<accession>A0A6P6S6Z8</accession>
<dbReference type="GO" id="GO:0046695">
    <property type="term" value="C:SLIK (SAGA-like) complex"/>
    <property type="evidence" value="ECO:0007669"/>
    <property type="project" value="InterPro"/>
</dbReference>
<evidence type="ECO:0000256" key="1">
    <source>
        <dbReference type="ARBA" id="ARBA00004123"/>
    </source>
</evidence>
<gene>
    <name evidence="8" type="primary">LOC113687872</name>
</gene>
<evidence type="ECO:0000256" key="2">
    <source>
        <dbReference type="ARBA" id="ARBA00007688"/>
    </source>
</evidence>
<keyword evidence="5" id="KW-0539">Nucleus</keyword>
<protein>
    <submittedName>
        <fullName evidence="8">Transcription initiation factor TFIID subunit 6-like isoform X1</fullName>
    </submittedName>
</protein>
<dbReference type="CDD" id="cd08050">
    <property type="entry name" value="TAF6C"/>
    <property type="match status" value="1"/>
</dbReference>
<dbReference type="FunFam" id="1.25.40.770:FF:000004">
    <property type="entry name" value="transcription initiation factor TFIID subunit 6"/>
    <property type="match status" value="1"/>
</dbReference>
<dbReference type="InterPro" id="IPR016024">
    <property type="entry name" value="ARM-type_fold"/>
</dbReference>
<dbReference type="OrthoDB" id="361039at2759"/>
<name>A0A6P6S6Z8_COFAR</name>
<dbReference type="Proteomes" id="UP001652660">
    <property type="component" value="Chromosome 5e"/>
</dbReference>
<dbReference type="InterPro" id="IPR011442">
    <property type="entry name" value="TAF6_C"/>
</dbReference>
<dbReference type="GO" id="GO:0051123">
    <property type="term" value="P:RNA polymerase II preinitiation complex assembly"/>
    <property type="evidence" value="ECO:0007669"/>
    <property type="project" value="TreeGrafter"/>
</dbReference>
<evidence type="ECO:0000256" key="5">
    <source>
        <dbReference type="ARBA" id="ARBA00023242"/>
    </source>
</evidence>
<keyword evidence="7" id="KW-1185">Reference proteome</keyword>
<dbReference type="GO" id="GO:0000124">
    <property type="term" value="C:SAGA complex"/>
    <property type="evidence" value="ECO:0007669"/>
    <property type="project" value="InterPro"/>
</dbReference>
<dbReference type="AlphaFoldDB" id="A0A6P6S6Z8"/>
<evidence type="ECO:0000259" key="6">
    <source>
        <dbReference type="SMART" id="SM00803"/>
    </source>
</evidence>
<keyword evidence="4" id="KW-0804">Transcription</keyword>
<dbReference type="GO" id="GO:0016251">
    <property type="term" value="F:RNA polymerase II general transcription initiation factor activity"/>
    <property type="evidence" value="ECO:0007669"/>
    <property type="project" value="InterPro"/>
</dbReference>
<dbReference type="Pfam" id="PF07571">
    <property type="entry name" value="TAF6_C"/>
    <property type="match status" value="1"/>
</dbReference>
<comment type="subcellular location">
    <subcellularLocation>
        <location evidence="1">Nucleus</location>
    </subcellularLocation>
</comment>
<dbReference type="Gene3D" id="1.10.20.10">
    <property type="entry name" value="Histone, subunit A"/>
    <property type="match status" value="1"/>
</dbReference>
<keyword evidence="3" id="KW-0805">Transcription regulation</keyword>
<dbReference type="RefSeq" id="XP_027061197.1">
    <property type="nucleotide sequence ID" value="XM_027205396.2"/>
</dbReference>
<dbReference type="InterPro" id="IPR046344">
    <property type="entry name" value="TAF6_C_sf"/>
</dbReference>
<evidence type="ECO:0000313" key="7">
    <source>
        <dbReference type="Proteomes" id="UP001652660"/>
    </source>
</evidence>
<dbReference type="GO" id="GO:0003713">
    <property type="term" value="F:transcription coactivator activity"/>
    <property type="evidence" value="ECO:0007669"/>
    <property type="project" value="TreeGrafter"/>
</dbReference>
<dbReference type="Gene3D" id="1.25.40.770">
    <property type="entry name" value="TAF6, C-terminal HEAT repeat domain"/>
    <property type="match status" value="1"/>
</dbReference>
<evidence type="ECO:0000256" key="3">
    <source>
        <dbReference type="ARBA" id="ARBA00023015"/>
    </source>
</evidence>
<reference evidence="8" key="2">
    <citation type="submission" date="2025-08" db="UniProtKB">
        <authorList>
            <consortium name="RefSeq"/>
        </authorList>
    </citation>
    <scope>IDENTIFICATION</scope>
    <source>
        <tissue evidence="8">Leaves</tissue>
    </source>
</reference>